<protein>
    <submittedName>
        <fullName evidence="2">Uncharacterized protein</fullName>
    </submittedName>
</protein>
<proteinExistence type="inferred from homology"/>
<name>A0ABR2HD56_9EUKA</name>
<dbReference type="InterPro" id="IPR011990">
    <property type="entry name" value="TPR-like_helical_dom_sf"/>
</dbReference>
<dbReference type="PANTHER" id="PTHR11102">
    <property type="entry name" value="SEL-1-LIKE PROTEIN"/>
    <property type="match status" value="1"/>
</dbReference>
<reference evidence="2 3" key="1">
    <citation type="submission" date="2024-04" db="EMBL/GenBank/DDBJ databases">
        <title>Tritrichomonas musculus Genome.</title>
        <authorList>
            <person name="Alves-Ferreira E."/>
            <person name="Grigg M."/>
            <person name="Lorenzi H."/>
            <person name="Galac M."/>
        </authorList>
    </citation>
    <scope>NUCLEOTIDE SEQUENCE [LARGE SCALE GENOMIC DNA]</scope>
    <source>
        <strain evidence="2 3">EAF2021</strain>
    </source>
</reference>
<keyword evidence="3" id="KW-1185">Reference proteome</keyword>
<accession>A0ABR2HD56</accession>
<gene>
    <name evidence="2" type="ORF">M9Y10_024630</name>
</gene>
<comment type="caution">
    <text evidence="2">The sequence shown here is derived from an EMBL/GenBank/DDBJ whole genome shotgun (WGS) entry which is preliminary data.</text>
</comment>
<dbReference type="Pfam" id="PF08238">
    <property type="entry name" value="Sel1"/>
    <property type="match status" value="9"/>
</dbReference>
<evidence type="ECO:0000313" key="3">
    <source>
        <dbReference type="Proteomes" id="UP001470230"/>
    </source>
</evidence>
<dbReference type="InterPro" id="IPR050767">
    <property type="entry name" value="Sel1_AlgK"/>
</dbReference>
<comment type="similarity">
    <text evidence="1">Belongs to the sel-1 family.</text>
</comment>
<evidence type="ECO:0000313" key="2">
    <source>
        <dbReference type="EMBL" id="KAK8843573.1"/>
    </source>
</evidence>
<dbReference type="EMBL" id="JAPFFF010000034">
    <property type="protein sequence ID" value="KAK8843573.1"/>
    <property type="molecule type" value="Genomic_DNA"/>
</dbReference>
<dbReference type="SMART" id="SM00671">
    <property type="entry name" value="SEL1"/>
    <property type="match status" value="9"/>
</dbReference>
<dbReference type="SUPFAM" id="SSF81901">
    <property type="entry name" value="HCP-like"/>
    <property type="match status" value="2"/>
</dbReference>
<organism evidence="2 3">
    <name type="scientific">Tritrichomonas musculus</name>
    <dbReference type="NCBI Taxonomy" id="1915356"/>
    <lineage>
        <taxon>Eukaryota</taxon>
        <taxon>Metamonada</taxon>
        <taxon>Parabasalia</taxon>
        <taxon>Tritrichomonadida</taxon>
        <taxon>Tritrichomonadidae</taxon>
        <taxon>Tritrichomonas</taxon>
    </lineage>
</organism>
<dbReference type="Proteomes" id="UP001470230">
    <property type="component" value="Unassembled WGS sequence"/>
</dbReference>
<evidence type="ECO:0000256" key="1">
    <source>
        <dbReference type="ARBA" id="ARBA00038101"/>
    </source>
</evidence>
<dbReference type="InterPro" id="IPR006597">
    <property type="entry name" value="Sel1-like"/>
</dbReference>
<sequence>MKDEYIRNTIFANVLIFQKTKKSSKYVKRDINKAIKYYSLAADQNYPEAQIDLGFIYYDGKYVPRDINKAIQYYSLAANQNHAIAQCYLGLIYFEGKYVTRDISKAISYFSLAANQNNQPEAQTILGAIYLECKDVPRNIDKSIYYLSLAANQNNEPGAQFTLGMIYFKGKYVARNINTAIHYLSLAAYKNYPHAQFNLGIIYYSGKFCAPNIKKGMFYIELASNNGHRIANFAHGFLLHEGKNIPRDIENAIHYYKEASSFNINYAKNNLGIIYKHGYGESAPKRLGSAIEYFEEAIRQGNDYLSMYNLAHIYIYEENINQDINKLIDLLIKSSEKFDPSFFLLCIILIKQNISYKDVIKNNDLAKKISRKIVEIGSKFEVIYDYLKDKDYIYNLFLQPVLTSELNNIKFNDANPKYPNAKDISNEFYDGFGRDLLI</sequence>
<dbReference type="Gene3D" id="1.25.40.10">
    <property type="entry name" value="Tetratricopeptide repeat domain"/>
    <property type="match status" value="2"/>
</dbReference>
<dbReference type="PANTHER" id="PTHR11102:SF160">
    <property type="entry name" value="ERAD-ASSOCIATED E3 UBIQUITIN-PROTEIN LIGASE COMPONENT HRD3"/>
    <property type="match status" value="1"/>
</dbReference>